<dbReference type="Proteomes" id="UP000765509">
    <property type="component" value="Unassembled WGS sequence"/>
</dbReference>
<dbReference type="InterPro" id="IPR052945">
    <property type="entry name" value="Mitotic_Regulator"/>
</dbReference>
<feature type="compositionally biased region" description="Polar residues" evidence="1">
    <location>
        <begin position="365"/>
        <end position="389"/>
    </location>
</feature>
<feature type="region of interest" description="Disordered" evidence="1">
    <location>
        <begin position="153"/>
        <end position="205"/>
    </location>
</feature>
<feature type="compositionally biased region" description="Basic residues" evidence="1">
    <location>
        <begin position="354"/>
        <end position="364"/>
    </location>
</feature>
<dbReference type="AlphaFoldDB" id="A0A9Q3H128"/>
<feature type="compositionally biased region" description="Polar residues" evidence="1">
    <location>
        <begin position="404"/>
        <end position="454"/>
    </location>
</feature>
<feature type="region of interest" description="Disordered" evidence="1">
    <location>
        <begin position="118"/>
        <end position="140"/>
    </location>
</feature>
<evidence type="ECO:0000313" key="3">
    <source>
        <dbReference type="Proteomes" id="UP000765509"/>
    </source>
</evidence>
<feature type="region of interest" description="Disordered" evidence="1">
    <location>
        <begin position="288"/>
        <end position="454"/>
    </location>
</feature>
<feature type="compositionally biased region" description="Basic residues" evidence="1">
    <location>
        <begin position="221"/>
        <end position="232"/>
    </location>
</feature>
<dbReference type="PANTHER" id="PTHR43628">
    <property type="entry name" value="ACTIVATOR OF C KINASE PROTEIN 1-RELATED"/>
    <property type="match status" value="1"/>
</dbReference>
<keyword evidence="3" id="KW-1185">Reference proteome</keyword>
<feature type="region of interest" description="Disordered" evidence="1">
    <location>
        <begin position="466"/>
        <end position="507"/>
    </location>
</feature>
<reference evidence="2" key="1">
    <citation type="submission" date="2021-03" db="EMBL/GenBank/DDBJ databases">
        <title>Draft genome sequence of rust myrtle Austropuccinia psidii MF-1, a brazilian biotype.</title>
        <authorList>
            <person name="Quecine M.C."/>
            <person name="Pachon D.M.R."/>
            <person name="Bonatelli M.L."/>
            <person name="Correr F.H."/>
            <person name="Franceschini L.M."/>
            <person name="Leite T.F."/>
            <person name="Margarido G.R.A."/>
            <person name="Almeida C.A."/>
            <person name="Ferrarezi J.A."/>
            <person name="Labate C.A."/>
        </authorList>
    </citation>
    <scope>NUCLEOTIDE SEQUENCE</scope>
    <source>
        <strain evidence="2">MF-1</strain>
    </source>
</reference>
<organism evidence="2 3">
    <name type="scientific">Austropuccinia psidii MF-1</name>
    <dbReference type="NCBI Taxonomy" id="1389203"/>
    <lineage>
        <taxon>Eukaryota</taxon>
        <taxon>Fungi</taxon>
        <taxon>Dikarya</taxon>
        <taxon>Basidiomycota</taxon>
        <taxon>Pucciniomycotina</taxon>
        <taxon>Pucciniomycetes</taxon>
        <taxon>Pucciniales</taxon>
        <taxon>Sphaerophragmiaceae</taxon>
        <taxon>Austropuccinia</taxon>
    </lineage>
</organism>
<comment type="caution">
    <text evidence="2">The sequence shown here is derived from an EMBL/GenBank/DDBJ whole genome shotgun (WGS) entry which is preliminary data.</text>
</comment>
<dbReference type="InterPro" id="IPR006597">
    <property type="entry name" value="Sel1-like"/>
</dbReference>
<feature type="compositionally biased region" description="Polar residues" evidence="1">
    <location>
        <begin position="165"/>
        <end position="187"/>
    </location>
</feature>
<feature type="region of interest" description="Disordered" evidence="1">
    <location>
        <begin position="564"/>
        <end position="584"/>
    </location>
</feature>
<dbReference type="InterPro" id="IPR011990">
    <property type="entry name" value="TPR-like_helical_dom_sf"/>
</dbReference>
<feature type="compositionally biased region" description="Polar residues" evidence="1">
    <location>
        <begin position="477"/>
        <end position="491"/>
    </location>
</feature>
<protein>
    <recommendedName>
        <fullName evidence="4">HCP-like protein</fullName>
    </recommendedName>
</protein>
<dbReference type="PANTHER" id="PTHR43628:SF1">
    <property type="entry name" value="CHITIN SYNTHASE REGULATORY FACTOR 2-RELATED"/>
    <property type="match status" value="1"/>
</dbReference>
<dbReference type="GO" id="GO:0010972">
    <property type="term" value="P:negative regulation of G2/M transition of mitotic cell cycle"/>
    <property type="evidence" value="ECO:0007669"/>
    <property type="project" value="TreeGrafter"/>
</dbReference>
<sequence>MIQNQPPLHHQPTSSIDDESCYSLESISDHHDNHDLNQNLILSNLLKVNNLDLTSNSPLSQLDRNNNLNQNINSKNFIRPEPVRQPSIGQVNSSLVTKLPPRQHIPSFYGDQEDFQLESQQTPSTTNHHQNHQNHQSNQISSEIQINEPQEVLQTSNPQQLQQQHRPNSNDINHNRQTWQTGSTSFETDSEFERGSDNGYASGHSISSEDPFQYWRYETGHHHHHQQPHRQSTHPLPHFEPQISSLKLPPNSNLNDIQPNINKSFNTPPRSPSIHPTHDFILHHSPSHSIHHQKFSSPQSLTPSTSHSIMPSVPNLNQISPNQVHFKPHSPHSPHSPRSNHSAFQTHPFENHSHHLSNQKRHSKTLSVNSIQTSIHSHSSADTNSSKGSRLSWKNLFHFKNKPKSPNTQPHPTINSPSDLTSNNQLTPMYPSSDSPSQLAFSSNQPYPSTHQNHLQVNSKSLNQLDFGPQVDVQPTGVPSYQFPSSPNPHSSFLGPFSNASNNQSNRLQGDQFNLKVQEPINQNQPTHHSGDDEPHRLSIYSLPATDDINSGLDNQLRYFSRSPASSTIGPKPNLTPFGQSDLSNGINQRQINDFRNSRDTFQRNNLPSAMAKTKASLVKSGLGARSTQGQSAHDYLQAGIEAHESGDLERAAGLFERSARENGGCGAGMLMWGLSLRHGWGCQVNEARAFKWLQKAAESVIETLDEKKSIEKHHSQRKPEEEDVAKNEIVLAIYELGQCFMRGWGCKKDKQLAISYFELAAKLGDPDAQQELGFCYSNGKGTKKDLKLAAKYYRMASKQGYETMGSQWIWKEKYN</sequence>
<dbReference type="GO" id="GO:0032153">
    <property type="term" value="C:cell division site"/>
    <property type="evidence" value="ECO:0007669"/>
    <property type="project" value="TreeGrafter"/>
</dbReference>
<feature type="compositionally biased region" description="Polar residues" evidence="1">
    <location>
        <begin position="295"/>
        <end position="323"/>
    </location>
</feature>
<evidence type="ECO:0008006" key="4">
    <source>
        <dbReference type="Google" id="ProtNLM"/>
    </source>
</evidence>
<dbReference type="EMBL" id="AVOT02009081">
    <property type="protein sequence ID" value="MBW0487331.1"/>
    <property type="molecule type" value="Genomic_DNA"/>
</dbReference>
<feature type="compositionally biased region" description="Low complexity" evidence="1">
    <location>
        <begin position="65"/>
        <end position="76"/>
    </location>
</feature>
<dbReference type="Pfam" id="PF08238">
    <property type="entry name" value="Sel1"/>
    <property type="match status" value="3"/>
</dbReference>
<dbReference type="Gene3D" id="1.25.40.10">
    <property type="entry name" value="Tetratricopeptide repeat domain"/>
    <property type="match status" value="1"/>
</dbReference>
<feature type="region of interest" description="Disordered" evidence="1">
    <location>
        <begin position="56"/>
        <end position="86"/>
    </location>
</feature>
<dbReference type="SMART" id="SM00671">
    <property type="entry name" value="SEL1"/>
    <property type="match status" value="3"/>
</dbReference>
<name>A0A9Q3H128_9BASI</name>
<feature type="compositionally biased region" description="Polar residues" evidence="1">
    <location>
        <begin position="498"/>
        <end position="507"/>
    </location>
</feature>
<feature type="compositionally biased region" description="Low complexity" evidence="1">
    <location>
        <begin position="119"/>
        <end position="140"/>
    </location>
</feature>
<evidence type="ECO:0000313" key="2">
    <source>
        <dbReference type="EMBL" id="MBW0487331.1"/>
    </source>
</evidence>
<dbReference type="OrthoDB" id="2148946at2759"/>
<gene>
    <name evidence="2" type="ORF">O181_027046</name>
</gene>
<proteinExistence type="predicted"/>
<evidence type="ECO:0000256" key="1">
    <source>
        <dbReference type="SAM" id="MobiDB-lite"/>
    </source>
</evidence>
<dbReference type="SUPFAM" id="SSF81901">
    <property type="entry name" value="HCP-like"/>
    <property type="match status" value="1"/>
</dbReference>
<feature type="region of interest" description="Disordered" evidence="1">
    <location>
        <begin position="220"/>
        <end position="249"/>
    </location>
</feature>
<accession>A0A9Q3H128</accession>